<dbReference type="PRINTS" id="PR00070">
    <property type="entry name" value="DHFR"/>
</dbReference>
<evidence type="ECO:0000259" key="9">
    <source>
        <dbReference type="PROSITE" id="PS51330"/>
    </source>
</evidence>
<evidence type="ECO:0000256" key="7">
    <source>
        <dbReference type="ARBA" id="ARBA00025067"/>
    </source>
</evidence>
<evidence type="ECO:0000256" key="5">
    <source>
        <dbReference type="ARBA" id="ARBA00022857"/>
    </source>
</evidence>
<evidence type="ECO:0000256" key="8">
    <source>
        <dbReference type="RuleBase" id="RU004474"/>
    </source>
</evidence>
<dbReference type="InterPro" id="IPR012259">
    <property type="entry name" value="DHFR"/>
</dbReference>
<keyword evidence="6 10" id="KW-0560">Oxidoreductase</keyword>
<evidence type="ECO:0000256" key="1">
    <source>
        <dbReference type="ARBA" id="ARBA00004903"/>
    </source>
</evidence>
<name>A0ABV7ABT8_9RHOB</name>
<sequence>MISLVVARDRNGAIGKDNTIPWRAPEDLAFFQRETSHGALIMGRNTWESLPVKPLKNRLNLVVSSSLEGEHVVPSLDAALEAAHAAGYHRLYGIGGAGIYRALLPRAHRLLITEVDVAVEAPDTFFPAFDPAEWRLIGKAVLREEGPKCELCEYLRRGEGRALGEQPNRPYTRR</sequence>
<dbReference type="Gene3D" id="3.40.430.10">
    <property type="entry name" value="Dihydrofolate Reductase, subunit A"/>
    <property type="match status" value="1"/>
</dbReference>
<dbReference type="EMBL" id="JBHRSK010000002">
    <property type="protein sequence ID" value="MFC2966769.1"/>
    <property type="molecule type" value="Genomic_DNA"/>
</dbReference>
<dbReference type="Proteomes" id="UP001595443">
    <property type="component" value="Unassembled WGS sequence"/>
</dbReference>
<evidence type="ECO:0000256" key="6">
    <source>
        <dbReference type="ARBA" id="ARBA00023002"/>
    </source>
</evidence>
<feature type="domain" description="DHFR" evidence="9">
    <location>
        <begin position="1"/>
        <end position="156"/>
    </location>
</feature>
<dbReference type="InterPro" id="IPR017925">
    <property type="entry name" value="DHFR_CS"/>
</dbReference>
<keyword evidence="11" id="KW-1185">Reference proteome</keyword>
<comment type="pathway">
    <text evidence="1">Cofactor biosynthesis; tetrahydrofolate biosynthesis; 5,6,7,8-tetrahydrofolate from 7,8-dihydrofolate: step 1/1.</text>
</comment>
<comment type="function">
    <text evidence="7">Key enzyme in folate metabolism. Catalyzes an essential reaction for de novo glycine and purine synthesis, and for DNA precursor synthesis.</text>
</comment>
<evidence type="ECO:0000256" key="2">
    <source>
        <dbReference type="ARBA" id="ARBA00009539"/>
    </source>
</evidence>
<evidence type="ECO:0000313" key="10">
    <source>
        <dbReference type="EMBL" id="MFC2966769.1"/>
    </source>
</evidence>
<accession>A0ABV7ABT8</accession>
<dbReference type="PANTHER" id="PTHR48069:SF3">
    <property type="entry name" value="DIHYDROFOLATE REDUCTASE"/>
    <property type="match status" value="1"/>
</dbReference>
<protein>
    <recommendedName>
        <fullName evidence="3">dihydrofolate reductase</fullName>
        <ecNumber evidence="3">1.5.1.3</ecNumber>
    </recommendedName>
</protein>
<organism evidence="10 11">
    <name type="scientific">Acidimangrovimonas pyrenivorans</name>
    <dbReference type="NCBI Taxonomy" id="2030798"/>
    <lineage>
        <taxon>Bacteria</taxon>
        <taxon>Pseudomonadati</taxon>
        <taxon>Pseudomonadota</taxon>
        <taxon>Alphaproteobacteria</taxon>
        <taxon>Rhodobacterales</taxon>
        <taxon>Paracoccaceae</taxon>
        <taxon>Acidimangrovimonas</taxon>
    </lineage>
</organism>
<keyword evidence="4" id="KW-0554">One-carbon metabolism</keyword>
<dbReference type="GO" id="GO:0004146">
    <property type="term" value="F:dihydrofolate reductase activity"/>
    <property type="evidence" value="ECO:0007669"/>
    <property type="project" value="UniProtKB-EC"/>
</dbReference>
<evidence type="ECO:0000256" key="3">
    <source>
        <dbReference type="ARBA" id="ARBA00012856"/>
    </source>
</evidence>
<dbReference type="Pfam" id="PF00186">
    <property type="entry name" value="DHFR_1"/>
    <property type="match status" value="1"/>
</dbReference>
<reference evidence="11" key="1">
    <citation type="journal article" date="2019" name="Int. J. Syst. Evol. Microbiol.">
        <title>The Global Catalogue of Microorganisms (GCM) 10K type strain sequencing project: providing services to taxonomists for standard genome sequencing and annotation.</title>
        <authorList>
            <consortium name="The Broad Institute Genomics Platform"/>
            <consortium name="The Broad Institute Genome Sequencing Center for Infectious Disease"/>
            <person name="Wu L."/>
            <person name="Ma J."/>
        </authorList>
    </citation>
    <scope>NUCLEOTIDE SEQUENCE [LARGE SCALE GENOMIC DNA]</scope>
    <source>
        <strain evidence="11">KCTC 62192</strain>
    </source>
</reference>
<dbReference type="PROSITE" id="PS00075">
    <property type="entry name" value="DHFR_1"/>
    <property type="match status" value="1"/>
</dbReference>
<comment type="similarity">
    <text evidence="2 8">Belongs to the dihydrofolate reductase family.</text>
</comment>
<dbReference type="CDD" id="cd00209">
    <property type="entry name" value="DHFR"/>
    <property type="match status" value="1"/>
</dbReference>
<dbReference type="PANTHER" id="PTHR48069">
    <property type="entry name" value="DIHYDROFOLATE REDUCTASE"/>
    <property type="match status" value="1"/>
</dbReference>
<evidence type="ECO:0000256" key="4">
    <source>
        <dbReference type="ARBA" id="ARBA00022563"/>
    </source>
</evidence>
<dbReference type="InterPro" id="IPR024072">
    <property type="entry name" value="DHFR-like_dom_sf"/>
</dbReference>
<dbReference type="RefSeq" id="WP_377831527.1">
    <property type="nucleotide sequence ID" value="NZ_JBHRSK010000002.1"/>
</dbReference>
<evidence type="ECO:0000313" key="11">
    <source>
        <dbReference type="Proteomes" id="UP001595443"/>
    </source>
</evidence>
<keyword evidence="5" id="KW-0521">NADP</keyword>
<dbReference type="EC" id="1.5.1.3" evidence="3"/>
<proteinExistence type="inferred from homology"/>
<gene>
    <name evidence="10" type="ORF">ACFOES_01555</name>
</gene>
<dbReference type="InterPro" id="IPR001796">
    <property type="entry name" value="DHFR_dom"/>
</dbReference>
<dbReference type="SUPFAM" id="SSF53597">
    <property type="entry name" value="Dihydrofolate reductase-like"/>
    <property type="match status" value="1"/>
</dbReference>
<dbReference type="PROSITE" id="PS51330">
    <property type="entry name" value="DHFR_2"/>
    <property type="match status" value="1"/>
</dbReference>
<comment type="caution">
    <text evidence="10">The sequence shown here is derived from an EMBL/GenBank/DDBJ whole genome shotgun (WGS) entry which is preliminary data.</text>
</comment>